<dbReference type="Proteomes" id="UP000305674">
    <property type="component" value="Unassembled WGS sequence"/>
</dbReference>
<dbReference type="PANTHER" id="PTHR42959">
    <property type="entry name" value="CARBAMOYLTRANSFERASE"/>
    <property type="match status" value="1"/>
</dbReference>
<dbReference type="Gene3D" id="3.30.420.360">
    <property type="match status" value="1"/>
</dbReference>
<dbReference type="SUPFAM" id="SSF55821">
    <property type="entry name" value="YrdC/RibB"/>
    <property type="match status" value="1"/>
</dbReference>
<dbReference type="Pfam" id="PF00708">
    <property type="entry name" value="Acylphosphatase"/>
    <property type="match status" value="1"/>
</dbReference>
<dbReference type="EC" id="6.2.-.-" evidence="8"/>
<dbReference type="InterPro" id="IPR006070">
    <property type="entry name" value="Sua5-like_dom"/>
</dbReference>
<evidence type="ECO:0000256" key="7">
    <source>
        <dbReference type="ARBA" id="ARBA00048220"/>
    </source>
</evidence>
<dbReference type="InterPro" id="IPR051060">
    <property type="entry name" value="Carbamoyltrans_HypF-like"/>
</dbReference>
<evidence type="ECO:0000259" key="10">
    <source>
        <dbReference type="PROSITE" id="PS51160"/>
    </source>
</evidence>
<dbReference type="PROSITE" id="PS51163">
    <property type="entry name" value="YRDC"/>
    <property type="match status" value="1"/>
</dbReference>
<feature type="active site" evidence="9">
    <location>
        <position position="38"/>
    </location>
</feature>
<dbReference type="Pfam" id="PF17788">
    <property type="entry name" value="HypF_C"/>
    <property type="match status" value="1"/>
</dbReference>
<dbReference type="UniPathway" id="UPA00335"/>
<gene>
    <name evidence="12" type="primary">hypF</name>
    <name evidence="12" type="ORF">FCL40_03180</name>
</gene>
<dbReference type="GO" id="GO:0016743">
    <property type="term" value="F:carboxyl- or carbamoyltransferase activity"/>
    <property type="evidence" value="ECO:0007669"/>
    <property type="project" value="UniProtKB-UniRule"/>
</dbReference>
<dbReference type="GO" id="GO:0003725">
    <property type="term" value="F:double-stranded RNA binding"/>
    <property type="evidence" value="ECO:0007669"/>
    <property type="project" value="InterPro"/>
</dbReference>
<evidence type="ECO:0000259" key="11">
    <source>
        <dbReference type="PROSITE" id="PS51163"/>
    </source>
</evidence>
<keyword evidence="6" id="KW-0862">Zinc</keyword>
<dbReference type="InterPro" id="IPR036046">
    <property type="entry name" value="Acylphosphatase-like_dom_sf"/>
</dbReference>
<evidence type="ECO:0000256" key="6">
    <source>
        <dbReference type="ARBA" id="ARBA00022833"/>
    </source>
</evidence>
<dbReference type="InterPro" id="IPR011125">
    <property type="entry name" value="Znf_HypF"/>
</dbReference>
<dbReference type="GO" id="GO:0016874">
    <property type="term" value="F:ligase activity"/>
    <property type="evidence" value="ECO:0007669"/>
    <property type="project" value="UniProtKB-UniRule"/>
</dbReference>
<dbReference type="InterPro" id="IPR017968">
    <property type="entry name" value="Acylphosphatase_CS"/>
</dbReference>
<evidence type="ECO:0000256" key="1">
    <source>
        <dbReference type="ARBA" id="ARBA00004711"/>
    </source>
</evidence>
<evidence type="ECO:0000256" key="2">
    <source>
        <dbReference type="ARBA" id="ARBA00008097"/>
    </source>
</evidence>
<dbReference type="Gene3D" id="3.90.870.50">
    <property type="match status" value="1"/>
</dbReference>
<dbReference type="OrthoDB" id="9808093at2"/>
<dbReference type="InterPro" id="IPR004421">
    <property type="entry name" value="Carbamoyltransferase_HypF"/>
</dbReference>
<dbReference type="InterPro" id="IPR017945">
    <property type="entry name" value="DHBP_synth_RibB-like_a/b_dom"/>
</dbReference>
<protein>
    <recommendedName>
        <fullName evidence="8">Carbamoyltransferase HypF</fullName>
        <ecNumber evidence="8">6.2.-.-</ecNumber>
    </recommendedName>
</protein>
<dbReference type="PIRSF" id="PIRSF006256">
    <property type="entry name" value="CMPcnvr_hdrg_mat"/>
    <property type="match status" value="1"/>
</dbReference>
<reference evidence="12 13" key="1">
    <citation type="submission" date="2019-04" db="EMBL/GenBank/DDBJ databases">
        <authorList>
            <person name="Hwang J.C."/>
        </authorList>
    </citation>
    <scope>NUCLEOTIDE SEQUENCE [LARGE SCALE GENOMIC DNA]</scope>
    <source>
        <strain evidence="12 13">IMCC35001</strain>
    </source>
</reference>
<feature type="domain" description="Acylphosphatase-like" evidence="10">
    <location>
        <begin position="5"/>
        <end position="92"/>
    </location>
</feature>
<organism evidence="12 13">
    <name type="scientific">Ferrimonas sediminicola</name>
    <dbReference type="NCBI Taxonomy" id="2569538"/>
    <lineage>
        <taxon>Bacteria</taxon>
        <taxon>Pseudomonadati</taxon>
        <taxon>Pseudomonadota</taxon>
        <taxon>Gammaproteobacteria</taxon>
        <taxon>Alteromonadales</taxon>
        <taxon>Ferrimonadaceae</taxon>
        <taxon>Ferrimonas</taxon>
    </lineage>
</organism>
<keyword evidence="4" id="KW-0479">Metal-binding</keyword>
<keyword evidence="5" id="KW-0863">Zinc-finger</keyword>
<dbReference type="RefSeq" id="WP_136851263.1">
    <property type="nucleotide sequence ID" value="NZ_SWCI01000001.1"/>
</dbReference>
<dbReference type="PROSITE" id="PS51160">
    <property type="entry name" value="ACYLPHOSPHATASE_3"/>
    <property type="match status" value="1"/>
</dbReference>
<dbReference type="InterPro" id="IPR001792">
    <property type="entry name" value="Acylphosphatase-like_dom"/>
</dbReference>
<evidence type="ECO:0000256" key="8">
    <source>
        <dbReference type="PIRNR" id="PIRNR006256"/>
    </source>
</evidence>
<dbReference type="Pfam" id="PF01300">
    <property type="entry name" value="Sua5_yciO_yrdC"/>
    <property type="match status" value="1"/>
</dbReference>
<keyword evidence="3" id="KW-0436">Ligase</keyword>
<dbReference type="PANTHER" id="PTHR42959:SF1">
    <property type="entry name" value="CARBAMOYLTRANSFERASE HYPF"/>
    <property type="match status" value="1"/>
</dbReference>
<dbReference type="InterPro" id="IPR041440">
    <property type="entry name" value="HypF_C"/>
</dbReference>
<comment type="catalytic activity">
    <reaction evidence="7 8">
        <text>C-terminal L-cysteinyl-[HypE protein] + carbamoyl phosphate + ATP + H2O = C-terminal S-carboxamide-L-cysteinyl-[HypE protein] + AMP + phosphate + diphosphate + H(+)</text>
        <dbReference type="Rhea" id="RHEA:55636"/>
        <dbReference type="Rhea" id="RHEA-COMP:14247"/>
        <dbReference type="Rhea" id="RHEA-COMP:14392"/>
        <dbReference type="ChEBI" id="CHEBI:15377"/>
        <dbReference type="ChEBI" id="CHEBI:15378"/>
        <dbReference type="ChEBI" id="CHEBI:30616"/>
        <dbReference type="ChEBI" id="CHEBI:33019"/>
        <dbReference type="ChEBI" id="CHEBI:43474"/>
        <dbReference type="ChEBI" id="CHEBI:58228"/>
        <dbReference type="ChEBI" id="CHEBI:76913"/>
        <dbReference type="ChEBI" id="CHEBI:139126"/>
        <dbReference type="ChEBI" id="CHEBI:456215"/>
    </reaction>
</comment>
<evidence type="ECO:0000256" key="5">
    <source>
        <dbReference type="ARBA" id="ARBA00022771"/>
    </source>
</evidence>
<dbReference type="GO" id="GO:0003998">
    <property type="term" value="F:acylphosphatase activity"/>
    <property type="evidence" value="ECO:0007669"/>
    <property type="project" value="UniProtKB-EC"/>
</dbReference>
<comment type="caution">
    <text evidence="12">The sequence shown here is derived from an EMBL/GenBank/DDBJ whole genome shotgun (WGS) entry which is preliminary data.</text>
</comment>
<dbReference type="GO" id="GO:0008270">
    <property type="term" value="F:zinc ion binding"/>
    <property type="evidence" value="ECO:0007669"/>
    <property type="project" value="UniProtKB-KW"/>
</dbReference>
<feature type="domain" description="YrdC-like" evidence="11">
    <location>
        <begin position="202"/>
        <end position="387"/>
    </location>
</feature>
<feature type="active site" evidence="9">
    <location>
        <position position="20"/>
    </location>
</feature>
<evidence type="ECO:0000256" key="3">
    <source>
        <dbReference type="ARBA" id="ARBA00022598"/>
    </source>
</evidence>
<evidence type="ECO:0000256" key="4">
    <source>
        <dbReference type="ARBA" id="ARBA00022723"/>
    </source>
</evidence>
<keyword evidence="12" id="KW-0808">Transferase</keyword>
<dbReference type="EMBL" id="SWCI01000001">
    <property type="protein sequence ID" value="TKB51573.1"/>
    <property type="molecule type" value="Genomic_DNA"/>
</dbReference>
<dbReference type="InterPro" id="IPR055128">
    <property type="entry name" value="HypF_C_2"/>
</dbReference>
<dbReference type="Pfam" id="PF07503">
    <property type="entry name" value="zf-HYPF"/>
    <property type="match status" value="2"/>
</dbReference>
<dbReference type="GO" id="GO:0051604">
    <property type="term" value="P:protein maturation"/>
    <property type="evidence" value="ECO:0007669"/>
    <property type="project" value="TreeGrafter"/>
</dbReference>
<dbReference type="Gene3D" id="3.30.110.120">
    <property type="match status" value="1"/>
</dbReference>
<dbReference type="NCBIfam" id="TIGR00143">
    <property type="entry name" value="hypF"/>
    <property type="match status" value="1"/>
</dbReference>
<accession>A0A4U1BJK4</accession>
<comment type="similarity">
    <text evidence="2 8">Belongs to the carbamoyltransferase HypF family.</text>
</comment>
<keyword evidence="13" id="KW-1185">Reference proteome</keyword>
<dbReference type="SUPFAM" id="SSF54975">
    <property type="entry name" value="Acylphosphatase/BLUF domain-like"/>
    <property type="match status" value="1"/>
</dbReference>
<dbReference type="PROSITE" id="PS00150">
    <property type="entry name" value="ACYLPHOSPHATASE_1"/>
    <property type="match status" value="1"/>
</dbReference>
<dbReference type="Gene3D" id="3.30.420.40">
    <property type="match status" value="1"/>
</dbReference>
<evidence type="ECO:0000256" key="9">
    <source>
        <dbReference type="PROSITE-ProRule" id="PRU00520"/>
    </source>
</evidence>
<keyword evidence="9" id="KW-0378">Hydrolase</keyword>
<evidence type="ECO:0000313" key="12">
    <source>
        <dbReference type="EMBL" id="TKB51573.1"/>
    </source>
</evidence>
<dbReference type="AlphaFoldDB" id="A0A4U1BJK4"/>
<comment type="function">
    <text evidence="8">Involved in the maturation of [NiFe] hydrogenases. Along with HypE, it catalyzes the synthesis of the CN ligands of the active site iron of [NiFe]-hydrogenases. HypF functions as a carbamoyl transferase using carbamoylphosphate as a substrate and transferring the carboxamido moiety in an ATP-dependent reaction to the thiolate of the C-terminal cysteine of HypE yielding a protein-S-carboxamide.</text>
</comment>
<evidence type="ECO:0000313" key="13">
    <source>
        <dbReference type="Proteomes" id="UP000305674"/>
    </source>
</evidence>
<dbReference type="Pfam" id="PF22521">
    <property type="entry name" value="HypF_C_2"/>
    <property type="match status" value="1"/>
</dbReference>
<proteinExistence type="inferred from homology"/>
<name>A0A4U1BJK4_9GAMM</name>
<comment type="catalytic activity">
    <reaction evidence="9">
        <text>an acyl phosphate + H2O = a carboxylate + phosphate + H(+)</text>
        <dbReference type="Rhea" id="RHEA:14965"/>
        <dbReference type="ChEBI" id="CHEBI:15377"/>
        <dbReference type="ChEBI" id="CHEBI:15378"/>
        <dbReference type="ChEBI" id="CHEBI:29067"/>
        <dbReference type="ChEBI" id="CHEBI:43474"/>
        <dbReference type="ChEBI" id="CHEBI:59918"/>
        <dbReference type="EC" id="3.6.1.7"/>
    </reaction>
</comment>
<sequence length="758" mass="84283">MSLRRQHYRILGTVQGVGFRPFVYRHATENALTGNVLNDANGVAIEVQGTPGQLAAFEDAMRNQLPPLAKVDHLSIEEHPVNRDEAQFTILESSGKQDAQVALATDKASCDDCLNDIRNPDSRYFNYPFTNCTNCGPRYTIIRDLPYDRPNTAMAGFRMCPECAREYKDPLNRRYHAQPVSCPHCGPQLSWRKSNGQPIAVTDPLLHCCTQLAKGKIIAIKGLGGYHLMCDATSDLAVDTLRRRKRRPSKPLAVMVKDRASAEGLVKGTPEEWAMLCSQERPITLMRTLDSGALAPSVAPGIDRLGLFLPYTPIHQLLLERLERPLVATSANLSGEPVITELSQLVDKLGHVVDGILDHDRPILNACDDSVVQVVGGRPQWWRLARGVAPQTERLATQAGCTTLAVGAQQKNRLALAFGQRAITSPHIGDLDNLATEGYFEHTLSQLQRIYDLKVERLVTDLHPGYGSSQWAQNLARRRELPLLQVQHHHAHILAVMAEHQYTNKVLGFAFDGTGLGDDGQMWGGEVMLADTRGYTRLHYLKPFRLIGGEQAIKHPVRVALSLMFQHYSLEEVQASGWPQKFGIKDMALKNMHLMWQRGINAPYSSSMGRLFDAMACFLQLCRETDFDGQAGMLLEAAAEQCPDREVNLLSLPASIGPIIDTAPLVHQMMTLGHSKLDTATWARAFVNAVAQMMVSLMARYPDYPVVLSGGVMMNRCLLERLQATMGEHQARWLWPERTAVNDGSIAQGQLWYALNQE</sequence>
<comment type="pathway">
    <text evidence="1 8">Protein modification; [NiFe] hydrogenase maturation.</text>
</comment>